<comment type="cofactor">
    <cofactor evidence="1">
        <name>Zn(2+)</name>
        <dbReference type="ChEBI" id="CHEBI:29105"/>
    </cofactor>
</comment>
<dbReference type="GO" id="GO:0005524">
    <property type="term" value="F:ATP binding"/>
    <property type="evidence" value="ECO:0007669"/>
    <property type="project" value="UniProtKB-KW"/>
</dbReference>
<dbReference type="PANTHER" id="PTHR43655">
    <property type="entry name" value="ATP-DEPENDENT PROTEASE"/>
    <property type="match status" value="1"/>
</dbReference>
<evidence type="ECO:0000313" key="11">
    <source>
        <dbReference type="Proteomes" id="UP000313988"/>
    </source>
</evidence>
<evidence type="ECO:0000256" key="6">
    <source>
        <dbReference type="ARBA" id="ARBA00023049"/>
    </source>
</evidence>
<dbReference type="GO" id="GO:0051301">
    <property type="term" value="P:cell division"/>
    <property type="evidence" value="ECO:0007669"/>
    <property type="project" value="UniProtKB-KW"/>
</dbReference>
<evidence type="ECO:0000256" key="7">
    <source>
        <dbReference type="SAM" id="MobiDB-lite"/>
    </source>
</evidence>
<dbReference type="Proteomes" id="UP000313988">
    <property type="component" value="Unassembled WGS sequence"/>
</dbReference>
<feature type="chain" id="PRO_5022829348" evidence="9">
    <location>
        <begin position="22"/>
        <end position="214"/>
    </location>
</feature>
<protein>
    <submittedName>
        <fullName evidence="10">Cell division protein FtsH</fullName>
    </submittedName>
</protein>
<keyword evidence="8" id="KW-1133">Transmembrane helix</keyword>
<keyword evidence="5" id="KW-0067">ATP-binding</keyword>
<keyword evidence="6" id="KW-0378">Hydrolase</keyword>
<dbReference type="GO" id="GO:0008237">
    <property type="term" value="F:metallopeptidase activity"/>
    <property type="evidence" value="ECO:0007669"/>
    <property type="project" value="UniProtKB-KW"/>
</dbReference>
<evidence type="ECO:0000256" key="8">
    <source>
        <dbReference type="SAM" id="Phobius"/>
    </source>
</evidence>
<accession>A0A5C4Y2J7</accession>
<reference evidence="10 11" key="1">
    <citation type="submission" date="2019-06" db="EMBL/GenBank/DDBJ databases">
        <title>Genome sequence of Deinococcus radiopugnans ATCC 19172.</title>
        <authorList>
            <person name="Maclea K.S."/>
            <person name="Maynard C.R."/>
        </authorList>
    </citation>
    <scope>NUCLEOTIDE SEQUENCE [LARGE SCALE GENOMIC DNA]</scope>
    <source>
        <strain evidence="10 11">ATCC 19172</strain>
    </source>
</reference>
<evidence type="ECO:0000256" key="4">
    <source>
        <dbReference type="ARBA" id="ARBA00022833"/>
    </source>
</evidence>
<dbReference type="InterPro" id="IPR027417">
    <property type="entry name" value="P-loop_NTPase"/>
</dbReference>
<keyword evidence="2" id="KW-0479">Metal-binding</keyword>
<feature type="region of interest" description="Disordered" evidence="7">
    <location>
        <begin position="34"/>
        <end position="53"/>
    </location>
</feature>
<gene>
    <name evidence="10" type="ORF">FHR04_14280</name>
</gene>
<dbReference type="PANTHER" id="PTHR43655:SF2">
    <property type="entry name" value="AFG3 LIKE MATRIX AAA PEPTIDASE SUBUNIT 2, ISOFORM A"/>
    <property type="match status" value="1"/>
</dbReference>
<keyword evidence="6" id="KW-0645">Protease</keyword>
<keyword evidence="6" id="KW-0482">Metalloprotease</keyword>
<dbReference type="AlphaFoldDB" id="A0A5C4Y2J7"/>
<sequence length="214" mass="22202">MTRAARSLLLMWLLSAAPYSAALAQATPVFPTAAQTDPLDAKPGSPVAPGTSAGGGYSTNRFFDDLKNGRVASVRLDSAGNASVTFLASPSDSPAVRSLVVPPDGATLDKIRAADVPLRVVTGGSPFGWITQALPLVLTALILLVLWRSMRGAGGGGGNAASNFGKSKAAVIAEGQIKLNFTDVAGCDEAKQDLQEVVDFLRQPEKYHQLGARI</sequence>
<organism evidence="10 11">
    <name type="scientific">Deinococcus radiopugnans ATCC 19172</name>
    <dbReference type="NCBI Taxonomy" id="585398"/>
    <lineage>
        <taxon>Bacteria</taxon>
        <taxon>Thermotogati</taxon>
        <taxon>Deinococcota</taxon>
        <taxon>Deinococci</taxon>
        <taxon>Deinococcales</taxon>
        <taxon>Deinococcaceae</taxon>
        <taxon>Deinococcus</taxon>
    </lineage>
</organism>
<evidence type="ECO:0000256" key="5">
    <source>
        <dbReference type="ARBA" id="ARBA00022840"/>
    </source>
</evidence>
<evidence type="ECO:0000256" key="1">
    <source>
        <dbReference type="ARBA" id="ARBA00001947"/>
    </source>
</evidence>
<proteinExistence type="predicted"/>
<dbReference type="GO" id="GO:0046872">
    <property type="term" value="F:metal ion binding"/>
    <property type="evidence" value="ECO:0007669"/>
    <property type="project" value="UniProtKB-KW"/>
</dbReference>
<keyword evidence="10" id="KW-0132">Cell division</keyword>
<keyword evidence="9" id="KW-0732">Signal</keyword>
<keyword evidence="3" id="KW-0547">Nucleotide-binding</keyword>
<evidence type="ECO:0000256" key="3">
    <source>
        <dbReference type="ARBA" id="ARBA00022741"/>
    </source>
</evidence>
<feature type="non-terminal residue" evidence="10">
    <location>
        <position position="214"/>
    </location>
</feature>
<keyword evidence="8" id="KW-0812">Transmembrane</keyword>
<keyword evidence="8" id="KW-0472">Membrane</keyword>
<comment type="caution">
    <text evidence="10">The sequence shown here is derived from an EMBL/GenBank/DDBJ whole genome shotgun (WGS) entry which is preliminary data.</text>
</comment>
<feature type="signal peptide" evidence="9">
    <location>
        <begin position="1"/>
        <end position="21"/>
    </location>
</feature>
<dbReference type="InterPro" id="IPR050928">
    <property type="entry name" value="ATP-dep_Zn_Metalloprotease"/>
</dbReference>
<evidence type="ECO:0000256" key="2">
    <source>
        <dbReference type="ARBA" id="ARBA00022723"/>
    </source>
</evidence>
<keyword evidence="4" id="KW-0862">Zinc</keyword>
<feature type="transmembrane region" description="Helical" evidence="8">
    <location>
        <begin position="127"/>
        <end position="147"/>
    </location>
</feature>
<evidence type="ECO:0000256" key="9">
    <source>
        <dbReference type="SAM" id="SignalP"/>
    </source>
</evidence>
<name>A0A5C4Y2J7_9DEIO</name>
<evidence type="ECO:0000313" key="10">
    <source>
        <dbReference type="EMBL" id="TNM69751.1"/>
    </source>
</evidence>
<dbReference type="EMBL" id="VDMO01000016">
    <property type="protein sequence ID" value="TNM69751.1"/>
    <property type="molecule type" value="Genomic_DNA"/>
</dbReference>
<keyword evidence="10" id="KW-0131">Cell cycle</keyword>
<dbReference type="Gene3D" id="3.40.50.300">
    <property type="entry name" value="P-loop containing nucleotide triphosphate hydrolases"/>
    <property type="match status" value="1"/>
</dbReference>